<organism evidence="2 3">
    <name type="scientific">Rhodopseudomonas palustris</name>
    <dbReference type="NCBI Taxonomy" id="1076"/>
    <lineage>
        <taxon>Bacteria</taxon>
        <taxon>Pseudomonadati</taxon>
        <taxon>Pseudomonadota</taxon>
        <taxon>Alphaproteobacteria</taxon>
        <taxon>Hyphomicrobiales</taxon>
        <taxon>Nitrobacteraceae</taxon>
        <taxon>Rhodopseudomonas</taxon>
    </lineage>
</organism>
<evidence type="ECO:0000313" key="2">
    <source>
        <dbReference type="EMBL" id="KIZ47030.1"/>
    </source>
</evidence>
<reference evidence="2 3" key="1">
    <citation type="submission" date="2014-11" db="EMBL/GenBank/DDBJ databases">
        <title>Genomics and ecophysiology of heterotrophic nitrogen fixing bacteria isolated from estuarine surface water.</title>
        <authorList>
            <person name="Bentzon-Tilia M."/>
            <person name="Severin I."/>
            <person name="Hansen L.H."/>
            <person name="Riemann L."/>
        </authorList>
    </citation>
    <scope>NUCLEOTIDE SEQUENCE [LARGE SCALE GENOMIC DNA]</scope>
    <source>
        <strain evidence="2 3">BAL398</strain>
    </source>
</reference>
<dbReference type="EMBL" id="JXXE01000109">
    <property type="protein sequence ID" value="KIZ47030.1"/>
    <property type="molecule type" value="Genomic_DNA"/>
</dbReference>
<feature type="transmembrane region" description="Helical" evidence="1">
    <location>
        <begin position="335"/>
        <end position="352"/>
    </location>
</feature>
<evidence type="ECO:0000313" key="3">
    <source>
        <dbReference type="Proteomes" id="UP000032515"/>
    </source>
</evidence>
<accession>A0A0D7F2J7</accession>
<proteinExistence type="predicted"/>
<dbReference type="PATRIC" id="fig|1076.23.peg.275"/>
<feature type="transmembrane region" description="Helical" evidence="1">
    <location>
        <begin position="66"/>
        <end position="87"/>
    </location>
</feature>
<feature type="transmembrane region" description="Helical" evidence="1">
    <location>
        <begin position="99"/>
        <end position="120"/>
    </location>
</feature>
<evidence type="ECO:0008006" key="4">
    <source>
        <dbReference type="Google" id="ProtNLM"/>
    </source>
</evidence>
<comment type="caution">
    <text evidence="2">The sequence shown here is derived from an EMBL/GenBank/DDBJ whole genome shotgun (WGS) entry which is preliminary data.</text>
</comment>
<dbReference type="RefSeq" id="WP_044406967.1">
    <property type="nucleotide sequence ID" value="NZ_JXXE01000109.1"/>
</dbReference>
<gene>
    <name evidence="2" type="ORF">OO17_05740</name>
</gene>
<feature type="transmembrane region" description="Helical" evidence="1">
    <location>
        <begin position="197"/>
        <end position="217"/>
    </location>
</feature>
<feature type="transmembrane region" description="Helical" evidence="1">
    <location>
        <begin position="151"/>
        <end position="177"/>
    </location>
</feature>
<dbReference type="OrthoDB" id="1814621at2"/>
<sequence length="506" mass="56025">MLVYYFRSRLGVDYNWDLQNYHLSSWTLLWRGGYFENISPGGLQSFLSPFVNGFAVAPYTAFGLTAGGWVIAMIHAVGFAISVSLLTFLPIRGTPVERFLTVVVAIYLTVTAAMPAGILGTSFEDNTIAVLLALAAWIALHGGFRQNFRRGILVAFVLSLAVSFKATACFFALAHGLAFYMVLISTTENRGGAIREFLLFGLCSVFFTLALSAPWMIEVYSQTGNPLFPFANNLFRSPFYYFSSFMDTQMLPKTFADFIAYPWTMAIGTAHTSEAPQTDSRYLIACIMLVVAGTWCTRSWMRGSLEKIDQATLFLAIYFLIAFLLWRTFSSVQRYFVFGDLLLAVLIVRVAAELPWRLMTPALLLVAGVHAMTVHFPEYGRRIPPGGIDQVLAEPPIVDDAFVILSEKPMGYAVGLFGASSRFTVIQPGAPGVDLDLSATGPFSGRVSKLIHAKFKDGVWIVLRRAPTDYVLGYLRKFDLSISSDCRDVETFAETLKLCRLATRSG</sequence>
<keyword evidence="1" id="KW-0812">Transmembrane</keyword>
<keyword evidence="1" id="KW-0472">Membrane</keyword>
<name>A0A0D7F2J7_RHOPL</name>
<feature type="transmembrane region" description="Helical" evidence="1">
    <location>
        <begin position="307"/>
        <end position="326"/>
    </location>
</feature>
<keyword evidence="1" id="KW-1133">Transmembrane helix</keyword>
<feature type="transmembrane region" description="Helical" evidence="1">
    <location>
        <begin position="126"/>
        <end position="144"/>
    </location>
</feature>
<protein>
    <recommendedName>
        <fullName evidence="4">Glycosyltransferase RgtA/B/C/D-like domain-containing protein</fullName>
    </recommendedName>
</protein>
<dbReference type="AlphaFoldDB" id="A0A0D7F2J7"/>
<evidence type="ECO:0000256" key="1">
    <source>
        <dbReference type="SAM" id="Phobius"/>
    </source>
</evidence>
<dbReference type="Proteomes" id="UP000032515">
    <property type="component" value="Unassembled WGS sequence"/>
</dbReference>
<feature type="transmembrane region" description="Helical" evidence="1">
    <location>
        <begin position="282"/>
        <end position="301"/>
    </location>
</feature>